<dbReference type="Proteomes" id="UP000275368">
    <property type="component" value="Chromosome"/>
</dbReference>
<dbReference type="SUPFAM" id="SSF55545">
    <property type="entry name" value="beta-N-acetylhexosaminidase-like domain"/>
    <property type="match status" value="1"/>
</dbReference>
<sequence length="160" mass="17341">MIRKSIAGILSLMLVFTIFPGFTSAENNLIVGNNVILANNGSAMYKVFVHSDADSMEQHAAEELVDYLTQVTGAPFQLTVDTAPPNDPVVLVGRNALTESLVPELTGNTLGDDGFIIRKINQNIIIAGSHSRGTMYGVSLKPARLSNCQRSLFWRTEECG</sequence>
<evidence type="ECO:0000313" key="2">
    <source>
        <dbReference type="Proteomes" id="UP000275368"/>
    </source>
</evidence>
<gene>
    <name evidence="1" type="ORF">Back11_38160</name>
</gene>
<dbReference type="InterPro" id="IPR029018">
    <property type="entry name" value="Hex-like_dom2"/>
</dbReference>
<proteinExistence type="predicted"/>
<dbReference type="GO" id="GO:0045493">
    <property type="term" value="P:xylan catabolic process"/>
    <property type="evidence" value="ECO:0007669"/>
    <property type="project" value="InterPro"/>
</dbReference>
<dbReference type="GO" id="GO:0046559">
    <property type="term" value="F:alpha-glucuronidase activity"/>
    <property type="evidence" value="ECO:0007669"/>
    <property type="project" value="InterPro"/>
</dbReference>
<dbReference type="RefSeq" id="WP_125660641.1">
    <property type="nucleotide sequence ID" value="NZ_AP019308.1"/>
</dbReference>
<dbReference type="KEGG" id="pbk:Back11_38160"/>
<reference evidence="1 2" key="1">
    <citation type="submission" date="2018-11" db="EMBL/GenBank/DDBJ databases">
        <title>Complete genome sequence of Paenibacillus baekrokdamisoli strain KCTC 33723.</title>
        <authorList>
            <person name="Kang S.W."/>
            <person name="Lee K.C."/>
            <person name="Kim K.K."/>
            <person name="Kim J.S."/>
            <person name="Kim D.S."/>
            <person name="Ko S.H."/>
            <person name="Yang S.H."/>
            <person name="Lee J.S."/>
        </authorList>
    </citation>
    <scope>NUCLEOTIDE SEQUENCE [LARGE SCALE GENOMIC DNA]</scope>
    <source>
        <strain evidence="1 2">KCTC 33723</strain>
    </source>
</reference>
<evidence type="ECO:0000313" key="1">
    <source>
        <dbReference type="EMBL" id="BBH22471.1"/>
    </source>
</evidence>
<organism evidence="1 2">
    <name type="scientific">Paenibacillus baekrokdamisoli</name>
    <dbReference type="NCBI Taxonomy" id="1712516"/>
    <lineage>
        <taxon>Bacteria</taxon>
        <taxon>Bacillati</taxon>
        <taxon>Bacillota</taxon>
        <taxon>Bacilli</taxon>
        <taxon>Bacillales</taxon>
        <taxon>Paenibacillaceae</taxon>
        <taxon>Paenibacillus</taxon>
    </lineage>
</organism>
<dbReference type="AlphaFoldDB" id="A0A3G9J9E8"/>
<dbReference type="Gene3D" id="3.30.379.10">
    <property type="entry name" value="Chitobiase/beta-hexosaminidase domain 2-like"/>
    <property type="match status" value="1"/>
</dbReference>
<dbReference type="PANTHER" id="PTHR47406:SF2">
    <property type="entry name" value="ALPHA GLUCURONIDASE N-TERMINAL DOMAIN-CONTAINING PROTEIN"/>
    <property type="match status" value="1"/>
</dbReference>
<dbReference type="InterPro" id="IPR005154">
    <property type="entry name" value="Glyco_hydro_67_aGlcAse_N"/>
</dbReference>
<keyword evidence="2" id="KW-1185">Reference proteome</keyword>
<dbReference type="PANTHER" id="PTHR47406">
    <property type="entry name" value="COAGULATION FACTOR 5/8 TYPE, C-TERMINAL"/>
    <property type="match status" value="1"/>
</dbReference>
<dbReference type="EMBL" id="AP019308">
    <property type="protein sequence ID" value="BBH22471.1"/>
    <property type="molecule type" value="Genomic_DNA"/>
</dbReference>
<dbReference type="OrthoDB" id="5136785at2"/>
<name>A0A3G9J9E8_9BACL</name>
<protein>
    <submittedName>
        <fullName evidence="1">Uncharacterized protein</fullName>
    </submittedName>
</protein>
<dbReference type="Pfam" id="PF03648">
    <property type="entry name" value="Glyco_hydro_67N"/>
    <property type="match status" value="1"/>
</dbReference>
<accession>A0A3G9J9E8</accession>